<keyword evidence="11" id="KW-1185">Reference proteome</keyword>
<dbReference type="InterPro" id="IPR013786">
    <property type="entry name" value="AcylCoA_DH/ox_N"/>
</dbReference>
<evidence type="ECO:0000256" key="6">
    <source>
        <dbReference type="SAM" id="Phobius"/>
    </source>
</evidence>
<proteinExistence type="inferred from homology"/>
<dbReference type="InterPro" id="IPR009100">
    <property type="entry name" value="AcylCoA_DH/oxidase_NM_dom_sf"/>
</dbReference>
<dbReference type="InterPro" id="IPR037069">
    <property type="entry name" value="AcylCoA_DH/ox_N_sf"/>
</dbReference>
<protein>
    <submittedName>
        <fullName evidence="10">Acyl-CoA dehydrogenase family protein</fullName>
        <ecNumber evidence="10">1.-.-.-</ecNumber>
    </submittedName>
</protein>
<dbReference type="RefSeq" id="WP_346755447.1">
    <property type="nucleotide sequence ID" value="NZ_JAUJEA010000018.1"/>
</dbReference>
<dbReference type="SUPFAM" id="SSF47203">
    <property type="entry name" value="Acyl-CoA dehydrogenase C-terminal domain-like"/>
    <property type="match status" value="1"/>
</dbReference>
<evidence type="ECO:0000256" key="4">
    <source>
        <dbReference type="ARBA" id="ARBA00022827"/>
    </source>
</evidence>
<keyword evidence="4 5" id="KW-0274">FAD</keyword>
<keyword evidence="5 10" id="KW-0560">Oxidoreductase</keyword>
<comment type="cofactor">
    <cofactor evidence="1 5">
        <name>FAD</name>
        <dbReference type="ChEBI" id="CHEBI:57692"/>
    </cofactor>
</comment>
<sequence length="410" mass="44904">MSAAIQALELSEKKDIIALCGDLAEKFIKRAPKYDKEGSFPVENFQDLKDAGLLGIMIPKEHGGMGADFLTYTKALEQLAMGCSSTALTFNMHNIAVGSIAELNLKGIGGSRGKTMTEFRDWVYDQSISHKKVFASASSEPGIGAHFSKLKTTYKRVEDGFVINGTKSFVSMAGYADYYVVAAKAADSDSEVPAISYLVVEKDHPNTTIDFIWDVLGMRATSTNPVHFKDCFVKKEALFLGSEGMALYKIAREPHWLVGGYVGVYLGISTAAFRFMVDFIKKKKIPGTDTSLSEDPKIQHRVGEIYAALESARTVTYNAAMLVRDKLGSQEANNAIHHAKYVAGELGPWLTSQAIRLCGASSLAKVFPLERYYRDSRCGGLMPATSDECLSYMGKAAFGTDLTKPTETYW</sequence>
<feature type="domain" description="Acyl-CoA dehydrogenase/oxidase C-terminal" evidence="7">
    <location>
        <begin position="264"/>
        <end position="379"/>
    </location>
</feature>
<dbReference type="GO" id="GO:0016491">
    <property type="term" value="F:oxidoreductase activity"/>
    <property type="evidence" value="ECO:0007669"/>
    <property type="project" value="UniProtKB-KW"/>
</dbReference>
<evidence type="ECO:0000256" key="5">
    <source>
        <dbReference type="RuleBase" id="RU362125"/>
    </source>
</evidence>
<dbReference type="Gene3D" id="2.40.110.10">
    <property type="entry name" value="Butyryl-CoA Dehydrogenase, subunit A, domain 2"/>
    <property type="match status" value="1"/>
</dbReference>
<dbReference type="Gene3D" id="1.20.140.10">
    <property type="entry name" value="Butyryl-CoA Dehydrogenase, subunit A, domain 3"/>
    <property type="match status" value="1"/>
</dbReference>
<evidence type="ECO:0000313" key="10">
    <source>
        <dbReference type="EMBL" id="MDN5205426.1"/>
    </source>
</evidence>
<dbReference type="Pfam" id="PF02771">
    <property type="entry name" value="Acyl-CoA_dh_N"/>
    <property type="match status" value="1"/>
</dbReference>
<dbReference type="Gene3D" id="1.10.540.10">
    <property type="entry name" value="Acyl-CoA dehydrogenase/oxidase, N-terminal domain"/>
    <property type="match status" value="1"/>
</dbReference>
<keyword evidence="6" id="KW-0812">Transmembrane</keyword>
<dbReference type="InterPro" id="IPR009075">
    <property type="entry name" value="AcylCo_DH/oxidase_C"/>
</dbReference>
<comment type="caution">
    <text evidence="10">The sequence shown here is derived from an EMBL/GenBank/DDBJ whole genome shotgun (WGS) entry which is preliminary data.</text>
</comment>
<dbReference type="PANTHER" id="PTHR43884">
    <property type="entry name" value="ACYL-COA DEHYDROGENASE"/>
    <property type="match status" value="1"/>
</dbReference>
<keyword evidence="6" id="KW-0472">Membrane</keyword>
<dbReference type="EC" id="1.-.-.-" evidence="10"/>
<gene>
    <name evidence="10" type="ORF">QQ008_28835</name>
</gene>
<keyword evidence="6" id="KW-1133">Transmembrane helix</keyword>
<name>A0ABT8KX95_9BACT</name>
<dbReference type="PIRSF" id="PIRSF016578">
    <property type="entry name" value="HsaA"/>
    <property type="match status" value="1"/>
</dbReference>
<evidence type="ECO:0000313" key="11">
    <source>
        <dbReference type="Proteomes" id="UP001172082"/>
    </source>
</evidence>
<feature type="domain" description="Acyl-CoA dehydrogenase/oxidase N-terminal" evidence="9">
    <location>
        <begin position="13"/>
        <end position="100"/>
    </location>
</feature>
<reference evidence="10" key="1">
    <citation type="submission" date="2023-06" db="EMBL/GenBank/DDBJ databases">
        <title>Genomic of Parafulvivirga corallium.</title>
        <authorList>
            <person name="Wang G."/>
        </authorList>
    </citation>
    <scope>NUCLEOTIDE SEQUENCE</scope>
    <source>
        <strain evidence="10">BMA10</strain>
    </source>
</reference>
<dbReference type="PANTHER" id="PTHR43884:SF12">
    <property type="entry name" value="ISOVALERYL-COA DEHYDROGENASE, MITOCHONDRIAL-RELATED"/>
    <property type="match status" value="1"/>
</dbReference>
<evidence type="ECO:0000256" key="1">
    <source>
        <dbReference type="ARBA" id="ARBA00001974"/>
    </source>
</evidence>
<dbReference type="InterPro" id="IPR046373">
    <property type="entry name" value="Acyl-CoA_Oxase/DH_mid-dom_sf"/>
</dbReference>
<dbReference type="Proteomes" id="UP001172082">
    <property type="component" value="Unassembled WGS sequence"/>
</dbReference>
<feature type="domain" description="Acyl-CoA oxidase/dehydrogenase middle" evidence="8">
    <location>
        <begin position="136"/>
        <end position="231"/>
    </location>
</feature>
<evidence type="ECO:0000256" key="3">
    <source>
        <dbReference type="ARBA" id="ARBA00022630"/>
    </source>
</evidence>
<dbReference type="Pfam" id="PF00441">
    <property type="entry name" value="Acyl-CoA_dh_1"/>
    <property type="match status" value="1"/>
</dbReference>
<evidence type="ECO:0000259" key="8">
    <source>
        <dbReference type="Pfam" id="PF02770"/>
    </source>
</evidence>
<dbReference type="Pfam" id="PF02770">
    <property type="entry name" value="Acyl-CoA_dh_M"/>
    <property type="match status" value="1"/>
</dbReference>
<feature type="transmembrane region" description="Helical" evidence="6">
    <location>
        <begin position="256"/>
        <end position="277"/>
    </location>
</feature>
<evidence type="ECO:0000259" key="7">
    <source>
        <dbReference type="Pfam" id="PF00441"/>
    </source>
</evidence>
<keyword evidence="3 5" id="KW-0285">Flavoprotein</keyword>
<evidence type="ECO:0000256" key="2">
    <source>
        <dbReference type="ARBA" id="ARBA00009347"/>
    </source>
</evidence>
<dbReference type="InterPro" id="IPR006091">
    <property type="entry name" value="Acyl-CoA_Oxase/DH_mid-dom"/>
</dbReference>
<comment type="similarity">
    <text evidence="2 5">Belongs to the acyl-CoA dehydrogenase family.</text>
</comment>
<accession>A0ABT8KX95</accession>
<dbReference type="InterPro" id="IPR036250">
    <property type="entry name" value="AcylCo_DH-like_C"/>
</dbReference>
<organism evidence="10 11">
    <name type="scientific">Splendidivirga corallicola</name>
    <dbReference type="NCBI Taxonomy" id="3051826"/>
    <lineage>
        <taxon>Bacteria</taxon>
        <taxon>Pseudomonadati</taxon>
        <taxon>Bacteroidota</taxon>
        <taxon>Cytophagia</taxon>
        <taxon>Cytophagales</taxon>
        <taxon>Splendidivirgaceae</taxon>
        <taxon>Splendidivirga</taxon>
    </lineage>
</organism>
<dbReference type="SUPFAM" id="SSF56645">
    <property type="entry name" value="Acyl-CoA dehydrogenase NM domain-like"/>
    <property type="match status" value="1"/>
</dbReference>
<dbReference type="EMBL" id="JAUJEA010000018">
    <property type="protein sequence ID" value="MDN5205426.1"/>
    <property type="molecule type" value="Genomic_DNA"/>
</dbReference>
<evidence type="ECO:0000259" key="9">
    <source>
        <dbReference type="Pfam" id="PF02771"/>
    </source>
</evidence>